<evidence type="ECO:0000313" key="2">
    <source>
        <dbReference type="Proteomes" id="UP001213000"/>
    </source>
</evidence>
<dbReference type="AlphaFoldDB" id="A0AAD5YNC1"/>
<gene>
    <name evidence="1" type="ORF">NP233_g8236</name>
</gene>
<reference evidence="1" key="1">
    <citation type="submission" date="2022-07" db="EMBL/GenBank/DDBJ databases">
        <title>Genome Sequence of Leucocoprinus birnbaumii.</title>
        <authorList>
            <person name="Buettner E."/>
        </authorList>
    </citation>
    <scope>NUCLEOTIDE SEQUENCE</scope>
    <source>
        <strain evidence="1">VT141</strain>
    </source>
</reference>
<comment type="caution">
    <text evidence="1">The sequence shown here is derived from an EMBL/GenBank/DDBJ whole genome shotgun (WGS) entry which is preliminary data.</text>
</comment>
<protein>
    <submittedName>
        <fullName evidence="1">Uncharacterized protein</fullName>
    </submittedName>
</protein>
<dbReference type="EMBL" id="JANIEX010000654">
    <property type="protein sequence ID" value="KAJ3564537.1"/>
    <property type="molecule type" value="Genomic_DNA"/>
</dbReference>
<evidence type="ECO:0000313" key="1">
    <source>
        <dbReference type="EMBL" id="KAJ3564537.1"/>
    </source>
</evidence>
<accession>A0AAD5YNC1</accession>
<keyword evidence="2" id="KW-1185">Reference proteome</keyword>
<organism evidence="1 2">
    <name type="scientific">Leucocoprinus birnbaumii</name>
    <dbReference type="NCBI Taxonomy" id="56174"/>
    <lineage>
        <taxon>Eukaryota</taxon>
        <taxon>Fungi</taxon>
        <taxon>Dikarya</taxon>
        <taxon>Basidiomycota</taxon>
        <taxon>Agaricomycotina</taxon>
        <taxon>Agaricomycetes</taxon>
        <taxon>Agaricomycetidae</taxon>
        <taxon>Agaricales</taxon>
        <taxon>Agaricineae</taxon>
        <taxon>Agaricaceae</taxon>
        <taxon>Leucocoprinus</taxon>
    </lineage>
</organism>
<dbReference type="Proteomes" id="UP001213000">
    <property type="component" value="Unassembled WGS sequence"/>
</dbReference>
<proteinExistence type="predicted"/>
<name>A0AAD5YNC1_9AGAR</name>
<sequence length="105" mass="11931">MRFHTHSIPVNEFLWFVFCMRDAGMRAEFLRVQPLSPLDRDLINACGSLVRPLDFETELPAELTNLSNHGEAGYILLGFPTDPVLCIIVEEAITLYTHADLEELL</sequence>